<evidence type="ECO:0000313" key="3">
    <source>
        <dbReference type="Proteomes" id="UP000278807"/>
    </source>
</evidence>
<feature type="signal peptide" evidence="1">
    <location>
        <begin position="1"/>
        <end position="18"/>
    </location>
</feature>
<evidence type="ECO:0000256" key="1">
    <source>
        <dbReference type="SAM" id="SignalP"/>
    </source>
</evidence>
<reference evidence="2 3" key="2">
    <citation type="submission" date="2018-11" db="EMBL/GenBank/DDBJ databases">
        <authorList>
            <consortium name="Pathogen Informatics"/>
        </authorList>
    </citation>
    <scope>NUCLEOTIDE SEQUENCE [LARGE SCALE GENOMIC DNA]</scope>
</reference>
<protein>
    <submittedName>
        <fullName evidence="4">Inhibitor_I29 domain-containing protein</fullName>
    </submittedName>
</protein>
<dbReference type="AlphaFoldDB" id="A0A0R3T943"/>
<sequence>MCAVTWLCFVILLTFSTGDRLSRVDEENAAHYRFIQEYEGQIRHNQNVDRKKTEGKKMTLLELSRLNKERQVTPQAA</sequence>
<keyword evidence="1" id="KW-0732">Signal</keyword>
<name>A0A0R3T943_RODNA</name>
<organism evidence="4">
    <name type="scientific">Rodentolepis nana</name>
    <name type="common">Dwarf tapeworm</name>
    <name type="synonym">Hymenolepis nana</name>
    <dbReference type="NCBI Taxonomy" id="102285"/>
    <lineage>
        <taxon>Eukaryota</taxon>
        <taxon>Metazoa</taxon>
        <taxon>Spiralia</taxon>
        <taxon>Lophotrochozoa</taxon>
        <taxon>Platyhelminthes</taxon>
        <taxon>Cestoda</taxon>
        <taxon>Eucestoda</taxon>
        <taxon>Cyclophyllidea</taxon>
        <taxon>Hymenolepididae</taxon>
        <taxon>Rodentolepis</taxon>
    </lineage>
</organism>
<gene>
    <name evidence="2" type="ORF">HNAJ_LOCUS3580</name>
</gene>
<dbReference type="WBParaSite" id="HNAJ_0000358201-mRNA-1">
    <property type="protein sequence ID" value="HNAJ_0000358201-mRNA-1"/>
    <property type="gene ID" value="HNAJ_0000358201"/>
</dbReference>
<feature type="chain" id="PRO_5043131742" evidence="1">
    <location>
        <begin position="19"/>
        <end position="77"/>
    </location>
</feature>
<reference evidence="4" key="1">
    <citation type="submission" date="2017-02" db="UniProtKB">
        <authorList>
            <consortium name="WormBaseParasite"/>
        </authorList>
    </citation>
    <scope>IDENTIFICATION</scope>
</reference>
<dbReference type="EMBL" id="UZAE01002136">
    <property type="protein sequence ID" value="VDN99439.1"/>
    <property type="molecule type" value="Genomic_DNA"/>
</dbReference>
<evidence type="ECO:0000313" key="2">
    <source>
        <dbReference type="EMBL" id="VDN99439.1"/>
    </source>
</evidence>
<proteinExistence type="predicted"/>
<evidence type="ECO:0000313" key="4">
    <source>
        <dbReference type="WBParaSite" id="HNAJ_0000358201-mRNA-1"/>
    </source>
</evidence>
<accession>A0A0R3T943</accession>
<keyword evidence="3" id="KW-1185">Reference proteome</keyword>
<dbReference type="Proteomes" id="UP000278807">
    <property type="component" value="Unassembled WGS sequence"/>
</dbReference>